<dbReference type="OrthoDB" id="9154097at2"/>
<dbReference type="InterPro" id="IPR023214">
    <property type="entry name" value="HAD_sf"/>
</dbReference>
<name>A0A2P1PNU2_9GAMM</name>
<gene>
    <name evidence="2" type="ORF">C7S18_04465</name>
</gene>
<proteinExistence type="predicted"/>
<dbReference type="CDD" id="cd01427">
    <property type="entry name" value="HAD_like"/>
    <property type="match status" value="1"/>
</dbReference>
<evidence type="ECO:0000313" key="2">
    <source>
        <dbReference type="EMBL" id="AVP96495.1"/>
    </source>
</evidence>
<dbReference type="Gene3D" id="3.40.50.1000">
    <property type="entry name" value="HAD superfamily/HAD-like"/>
    <property type="match status" value="1"/>
</dbReference>
<dbReference type="KEGG" id="xba:C7S18_04465"/>
<dbReference type="InterPro" id="IPR031315">
    <property type="entry name" value="LNS2/PITP"/>
</dbReference>
<dbReference type="SUPFAM" id="SSF56784">
    <property type="entry name" value="HAD-like"/>
    <property type="match status" value="1"/>
</dbReference>
<dbReference type="EMBL" id="CP027860">
    <property type="protein sequence ID" value="AVP96495.1"/>
    <property type="molecule type" value="Genomic_DNA"/>
</dbReference>
<evidence type="ECO:0000313" key="3">
    <source>
        <dbReference type="Proteomes" id="UP000241074"/>
    </source>
</evidence>
<reference evidence="2 3" key="2">
    <citation type="submission" date="2018-03" db="EMBL/GenBank/DDBJ databases">
        <authorList>
            <person name="Keele B.F."/>
        </authorList>
    </citation>
    <scope>NUCLEOTIDE SEQUENCE [LARGE SCALE GENOMIC DNA]</scope>
    <source>
        <strain evidence="2 3">D13</strain>
    </source>
</reference>
<sequence length="201" mass="22268">MKLLALRARRQSMKTLQTISLLLLLGGCARLPPVDIASPESGRERVIVTDIDGTLTPRNTKIHTARPGAAAVLSKYHEKGFSIIYVTARHPLFQWGLQEWLDKSGFPPGALHIAPNAKDRKHVAQYKSSVLKEYSLSGWKLSYAFGDSDTDFLAYQLAGIPKDQVIALQREGASSCQAGCYAVCVKSWIELENRNELDLQD</sequence>
<accession>A0A2P1PNU2</accession>
<keyword evidence="3" id="KW-1185">Reference proteome</keyword>
<dbReference type="InterPro" id="IPR036412">
    <property type="entry name" value="HAD-like_sf"/>
</dbReference>
<reference evidence="2 3" key="1">
    <citation type="submission" date="2018-03" db="EMBL/GenBank/DDBJ databases">
        <title>Ahniella affigens gen. nov., sp. nov., a gammaproteobacterium isolated from sandy soil near a stream.</title>
        <authorList>
            <person name="Ko Y."/>
            <person name="Kim J.-H."/>
        </authorList>
    </citation>
    <scope>NUCLEOTIDE SEQUENCE [LARGE SCALE GENOMIC DNA]</scope>
    <source>
        <strain evidence="2 3">D13</strain>
    </source>
</reference>
<dbReference type="AlphaFoldDB" id="A0A2P1PNU2"/>
<organism evidence="2 3">
    <name type="scientific">Ahniella affigens</name>
    <dbReference type="NCBI Taxonomy" id="2021234"/>
    <lineage>
        <taxon>Bacteria</taxon>
        <taxon>Pseudomonadati</taxon>
        <taxon>Pseudomonadota</taxon>
        <taxon>Gammaproteobacteria</taxon>
        <taxon>Lysobacterales</taxon>
        <taxon>Rhodanobacteraceae</taxon>
        <taxon>Ahniella</taxon>
    </lineage>
</organism>
<dbReference type="SMART" id="SM00775">
    <property type="entry name" value="LNS2"/>
    <property type="match status" value="1"/>
</dbReference>
<dbReference type="Proteomes" id="UP000241074">
    <property type="component" value="Chromosome"/>
</dbReference>
<protein>
    <recommendedName>
        <fullName evidence="1">LNS2/PITP domain-containing protein</fullName>
    </recommendedName>
</protein>
<dbReference type="PROSITE" id="PS51257">
    <property type="entry name" value="PROKAR_LIPOPROTEIN"/>
    <property type="match status" value="1"/>
</dbReference>
<feature type="domain" description="LNS2/PITP" evidence="1">
    <location>
        <begin position="46"/>
        <end position="177"/>
    </location>
</feature>
<dbReference type="Pfam" id="PF24694">
    <property type="entry name" value="LNS2_PITM1-3"/>
    <property type="match status" value="1"/>
</dbReference>
<evidence type="ECO:0000259" key="1">
    <source>
        <dbReference type="SMART" id="SM00775"/>
    </source>
</evidence>